<dbReference type="PANTHER" id="PTHR32009:SF39">
    <property type="entry name" value="TIR DOMAIN-CONTAINING PROTEIN"/>
    <property type="match status" value="1"/>
</dbReference>
<dbReference type="PROSITE" id="PS50104">
    <property type="entry name" value="TIR"/>
    <property type="match status" value="2"/>
</dbReference>
<sequence>MNSLAIVLPLAHLSMCAYRFLQKKKSTAPHNYDVFLSFRGGDTRTGFTDFLYNSLVAAGVHVFRDDDALPVGKQIGPEILGAIRSCRIAIPIISEQYAQSKWCLRELTEIMDCHRHHGKSVFPIFYKVDVVDVGRQRGNFEEALCKHEMQFSTKEVLEWREALTSVARIKGWISETVANGHEGELVNMVVAKVSSELKTTWIERLPMFPILMSNDYAKSVHRCLLEKKRRESKWQVFLAFRGPDTRFGFAAYLYISLVTAGIRVFNDNDTYLIGKDVAHEIRNAIDHCEVSIPIISENYASSPWCLNELAQMVESKRIKGQEILPIFYKVSTSHVRNLSHFFGECMLRHKKLVDTNTYERWEQALREVGSSKGWATEKIANGHEGLLVKRVVKEVSRLLNNPRTRDPPIPIPKHISRM</sequence>
<organism evidence="6 7">
    <name type="scientific">Eucalyptus globulus</name>
    <name type="common">Tasmanian blue gum</name>
    <dbReference type="NCBI Taxonomy" id="34317"/>
    <lineage>
        <taxon>Eukaryota</taxon>
        <taxon>Viridiplantae</taxon>
        <taxon>Streptophyta</taxon>
        <taxon>Embryophyta</taxon>
        <taxon>Tracheophyta</taxon>
        <taxon>Spermatophyta</taxon>
        <taxon>Magnoliopsida</taxon>
        <taxon>eudicotyledons</taxon>
        <taxon>Gunneridae</taxon>
        <taxon>Pentapetalae</taxon>
        <taxon>rosids</taxon>
        <taxon>malvids</taxon>
        <taxon>Myrtales</taxon>
        <taxon>Myrtaceae</taxon>
        <taxon>Myrtoideae</taxon>
        <taxon>Eucalypteae</taxon>
        <taxon>Eucalyptus</taxon>
    </lineage>
</organism>
<dbReference type="InterPro" id="IPR035897">
    <property type="entry name" value="Toll_tir_struct_dom_sf"/>
</dbReference>
<evidence type="ECO:0000259" key="5">
    <source>
        <dbReference type="PROSITE" id="PS50104"/>
    </source>
</evidence>
<dbReference type="EC" id="3.2.2.6" evidence="1"/>
<name>A0ABD3KPF8_EUCGL</name>
<comment type="caution">
    <text evidence="6">The sequence shown here is derived from an EMBL/GenBank/DDBJ whole genome shotgun (WGS) entry which is preliminary data.</text>
</comment>
<comment type="catalytic activity">
    <reaction evidence="4">
        <text>NAD(+) + H2O = ADP-D-ribose + nicotinamide + H(+)</text>
        <dbReference type="Rhea" id="RHEA:16301"/>
        <dbReference type="ChEBI" id="CHEBI:15377"/>
        <dbReference type="ChEBI" id="CHEBI:15378"/>
        <dbReference type="ChEBI" id="CHEBI:17154"/>
        <dbReference type="ChEBI" id="CHEBI:57540"/>
        <dbReference type="ChEBI" id="CHEBI:57967"/>
        <dbReference type="EC" id="3.2.2.6"/>
    </reaction>
    <physiologicalReaction direction="left-to-right" evidence="4">
        <dbReference type="Rhea" id="RHEA:16302"/>
    </physiologicalReaction>
</comment>
<feature type="domain" description="TIR" evidence="5">
    <location>
        <begin position="232"/>
        <end position="399"/>
    </location>
</feature>
<evidence type="ECO:0000256" key="3">
    <source>
        <dbReference type="ARBA" id="ARBA00023027"/>
    </source>
</evidence>
<keyword evidence="7" id="KW-1185">Reference proteome</keyword>
<reference evidence="6 7" key="1">
    <citation type="submission" date="2024-11" db="EMBL/GenBank/DDBJ databases">
        <title>Chromosome-level genome assembly of Eucalyptus globulus Labill. provides insights into its genome evolution.</title>
        <authorList>
            <person name="Li X."/>
        </authorList>
    </citation>
    <scope>NUCLEOTIDE SEQUENCE [LARGE SCALE GENOMIC DNA]</scope>
    <source>
        <strain evidence="6">CL2024</strain>
        <tissue evidence="6">Fresh tender leaves</tissue>
    </source>
</reference>
<dbReference type="SUPFAM" id="SSF52200">
    <property type="entry name" value="Toll/Interleukin receptor TIR domain"/>
    <property type="match status" value="2"/>
</dbReference>
<dbReference type="EMBL" id="JBJKBG010000004">
    <property type="protein sequence ID" value="KAL3741242.1"/>
    <property type="molecule type" value="Genomic_DNA"/>
</dbReference>
<evidence type="ECO:0000256" key="2">
    <source>
        <dbReference type="ARBA" id="ARBA00022801"/>
    </source>
</evidence>
<evidence type="ECO:0000313" key="6">
    <source>
        <dbReference type="EMBL" id="KAL3741242.1"/>
    </source>
</evidence>
<evidence type="ECO:0000256" key="1">
    <source>
        <dbReference type="ARBA" id="ARBA00011982"/>
    </source>
</evidence>
<evidence type="ECO:0000313" key="7">
    <source>
        <dbReference type="Proteomes" id="UP001634007"/>
    </source>
</evidence>
<dbReference type="GO" id="GO:0061809">
    <property type="term" value="F:NAD+ nucleosidase activity, cyclic ADP-ribose generating"/>
    <property type="evidence" value="ECO:0007669"/>
    <property type="project" value="UniProtKB-EC"/>
</dbReference>
<dbReference type="InterPro" id="IPR000157">
    <property type="entry name" value="TIR_dom"/>
</dbReference>
<keyword evidence="3" id="KW-0520">NAD</keyword>
<gene>
    <name evidence="6" type="ORF">ACJRO7_016814</name>
</gene>
<dbReference type="AlphaFoldDB" id="A0ABD3KPF8"/>
<evidence type="ECO:0000256" key="4">
    <source>
        <dbReference type="ARBA" id="ARBA00047304"/>
    </source>
</evidence>
<dbReference type="Gene3D" id="3.40.50.10140">
    <property type="entry name" value="Toll/interleukin-1 receptor homology (TIR) domain"/>
    <property type="match status" value="2"/>
</dbReference>
<feature type="domain" description="TIR" evidence="5">
    <location>
        <begin position="30"/>
        <end position="197"/>
    </location>
</feature>
<accession>A0ABD3KPF8</accession>
<dbReference type="Pfam" id="PF01582">
    <property type="entry name" value="TIR"/>
    <property type="match status" value="2"/>
</dbReference>
<dbReference type="Proteomes" id="UP001634007">
    <property type="component" value="Unassembled WGS sequence"/>
</dbReference>
<dbReference type="FunFam" id="3.40.50.10140:FF:000007">
    <property type="entry name" value="Disease resistance protein (TIR-NBS-LRR class)"/>
    <property type="match status" value="1"/>
</dbReference>
<keyword evidence="2" id="KW-0378">Hydrolase</keyword>
<dbReference type="SMART" id="SM00255">
    <property type="entry name" value="TIR"/>
    <property type="match status" value="2"/>
</dbReference>
<protein>
    <recommendedName>
        <fullName evidence="1">ADP-ribosyl cyclase/cyclic ADP-ribose hydrolase</fullName>
        <ecNumber evidence="1">3.2.2.6</ecNumber>
    </recommendedName>
</protein>
<dbReference type="PANTHER" id="PTHR32009">
    <property type="entry name" value="TMV RESISTANCE PROTEIN N-LIKE"/>
    <property type="match status" value="1"/>
</dbReference>
<proteinExistence type="predicted"/>